<dbReference type="EMBL" id="LNIX01000036">
    <property type="protein sequence ID" value="OXA39978.1"/>
    <property type="molecule type" value="Genomic_DNA"/>
</dbReference>
<evidence type="ECO:0000313" key="3">
    <source>
        <dbReference type="Proteomes" id="UP000198287"/>
    </source>
</evidence>
<comment type="caution">
    <text evidence="2">The sequence shown here is derived from an EMBL/GenBank/DDBJ whole genome shotgun (WGS) entry which is preliminary data.</text>
</comment>
<protein>
    <recommendedName>
        <fullName evidence="1">F-box domain-containing protein</fullName>
    </recommendedName>
</protein>
<evidence type="ECO:0000259" key="1">
    <source>
        <dbReference type="Pfam" id="PF12937"/>
    </source>
</evidence>
<accession>A0A226D556</accession>
<dbReference type="SUPFAM" id="SSF81383">
    <property type="entry name" value="F-box domain"/>
    <property type="match status" value="1"/>
</dbReference>
<proteinExistence type="predicted"/>
<evidence type="ECO:0000313" key="2">
    <source>
        <dbReference type="EMBL" id="OXA39978.1"/>
    </source>
</evidence>
<dbReference type="Pfam" id="PF12937">
    <property type="entry name" value="F-box-like"/>
    <property type="match status" value="1"/>
</dbReference>
<dbReference type="CDD" id="cd09917">
    <property type="entry name" value="F-box_SF"/>
    <property type="match status" value="1"/>
</dbReference>
<gene>
    <name evidence="2" type="ORF">Fcan01_25265</name>
</gene>
<dbReference type="OrthoDB" id="10257471at2759"/>
<dbReference type="Proteomes" id="UP000198287">
    <property type="component" value="Unassembled WGS sequence"/>
</dbReference>
<dbReference type="InterPro" id="IPR036047">
    <property type="entry name" value="F-box-like_dom_sf"/>
</dbReference>
<keyword evidence="3" id="KW-1185">Reference proteome</keyword>
<sequence>MVENIGIAGMRSSCNTSLLICDLEVPVTTNSGGGNEVVSMSEGAVIRQSWKQFAILPYQDGRKFTLGTKYTSREEQGEFIFLHIEGDDDEGGNDDKNVNTASLVEIFCNNGQFYIMPNSGVELLINNDPEGRYRLELNFGDRLEISWHDEVLQLLFKERTFKPDNHNWYGKRGPGEVVPMGDINFTPEKNQLILSKILSYLPLQSLKCARLVCKDWNEEGSRLLRNTGFATFNNEHDYGNYIQDVNASMKFLQYMEEMQNMPMHNWRLYIPIFELHPVRYPESILDSVFSILPHKPGDKYVADLTWFLHLDRGHHIKRLKLHGRIFSNFDYKIFLKVVTALQTTLQELYLRLYFYSDEEYQPEGNLHFKKLKVFSFNFEHNRDLDPLNHAYLAPWAPAIVEAESIAISGCPVMTSILMKSLQEIGPLSFPKLTEFKMTLFSRRAQPSLGLDFLLGLKQPLNSLSVSELLRMEDFRKFENLVEKNAGSLENLVVTVSTQVDAKTGLKLQLPALPKLRDLFFDVERGLDYDKYGKSEAKVGLKFPGDTGIVKYKAHLPSIRSMRLFPIDEFEDSVSWEDCGDFFDTFLPKKDAASLDQQEVCKTLKILDIPYEIGDKTKIPFPRGAELAVMFPNVENKFMAEFRNNHPKLATQMGVIEKMN</sequence>
<reference evidence="2 3" key="1">
    <citation type="submission" date="2015-12" db="EMBL/GenBank/DDBJ databases">
        <title>The genome of Folsomia candida.</title>
        <authorList>
            <person name="Faddeeva A."/>
            <person name="Derks M.F."/>
            <person name="Anvar Y."/>
            <person name="Smit S."/>
            <person name="Van Straalen N."/>
            <person name="Roelofs D."/>
        </authorList>
    </citation>
    <scope>NUCLEOTIDE SEQUENCE [LARGE SCALE GENOMIC DNA]</scope>
    <source>
        <strain evidence="2 3">VU population</strain>
        <tissue evidence="2">Whole body</tissue>
    </source>
</reference>
<dbReference type="AlphaFoldDB" id="A0A226D556"/>
<feature type="domain" description="F-box" evidence="1">
    <location>
        <begin position="193"/>
        <end position="218"/>
    </location>
</feature>
<organism evidence="2 3">
    <name type="scientific">Folsomia candida</name>
    <name type="common">Springtail</name>
    <dbReference type="NCBI Taxonomy" id="158441"/>
    <lineage>
        <taxon>Eukaryota</taxon>
        <taxon>Metazoa</taxon>
        <taxon>Ecdysozoa</taxon>
        <taxon>Arthropoda</taxon>
        <taxon>Hexapoda</taxon>
        <taxon>Collembola</taxon>
        <taxon>Entomobryomorpha</taxon>
        <taxon>Isotomoidea</taxon>
        <taxon>Isotomidae</taxon>
        <taxon>Proisotominae</taxon>
        <taxon>Folsomia</taxon>
    </lineage>
</organism>
<name>A0A226D556_FOLCA</name>
<dbReference type="InterPro" id="IPR001810">
    <property type="entry name" value="F-box_dom"/>
</dbReference>